<feature type="transmembrane region" description="Helical" evidence="9">
    <location>
        <begin position="107"/>
        <end position="129"/>
    </location>
</feature>
<protein>
    <submittedName>
        <fullName evidence="10">AI-2E family transporter</fullName>
    </submittedName>
</protein>
<feature type="transmembrane region" description="Helical" evidence="9">
    <location>
        <begin position="50"/>
        <end position="68"/>
    </location>
</feature>
<comment type="caution">
    <text evidence="10">The sequence shown here is derived from an EMBL/GenBank/DDBJ whole genome shotgun (WGS) entry which is preliminary data.</text>
</comment>
<evidence type="ECO:0000256" key="9">
    <source>
        <dbReference type="SAM" id="Phobius"/>
    </source>
</evidence>
<evidence type="ECO:0000256" key="3">
    <source>
        <dbReference type="ARBA" id="ARBA00022448"/>
    </source>
</evidence>
<evidence type="ECO:0000313" key="11">
    <source>
        <dbReference type="Proteomes" id="UP001500013"/>
    </source>
</evidence>
<keyword evidence="4" id="KW-1003">Cell membrane</keyword>
<keyword evidence="11" id="KW-1185">Reference proteome</keyword>
<proteinExistence type="inferred from homology"/>
<dbReference type="Proteomes" id="UP001500013">
    <property type="component" value="Unassembled WGS sequence"/>
</dbReference>
<reference evidence="10 11" key="1">
    <citation type="journal article" date="2019" name="Int. J. Syst. Evol. Microbiol.">
        <title>The Global Catalogue of Microorganisms (GCM) 10K type strain sequencing project: providing services to taxonomists for standard genome sequencing and annotation.</title>
        <authorList>
            <consortium name="The Broad Institute Genomics Platform"/>
            <consortium name="The Broad Institute Genome Sequencing Center for Infectious Disease"/>
            <person name="Wu L."/>
            <person name="Ma J."/>
        </authorList>
    </citation>
    <scope>NUCLEOTIDE SEQUENCE [LARGE SCALE GENOMIC DNA]</scope>
    <source>
        <strain evidence="10 11">JCM 15628</strain>
    </source>
</reference>
<comment type="similarity">
    <text evidence="2">Belongs to the autoinducer-2 exporter (AI-2E) (TC 2.A.86) family.</text>
</comment>
<evidence type="ECO:0000256" key="5">
    <source>
        <dbReference type="ARBA" id="ARBA00022692"/>
    </source>
</evidence>
<keyword evidence="7 9" id="KW-0472">Membrane</keyword>
<evidence type="ECO:0000256" key="2">
    <source>
        <dbReference type="ARBA" id="ARBA00009773"/>
    </source>
</evidence>
<feature type="transmembrane region" description="Helical" evidence="9">
    <location>
        <begin position="274"/>
        <end position="304"/>
    </location>
</feature>
<evidence type="ECO:0000256" key="1">
    <source>
        <dbReference type="ARBA" id="ARBA00004651"/>
    </source>
</evidence>
<sequence length="480" mass="51836">MSAEHVDENVDPPTDPAHPRTGHPSHAVPGVPFDEQARWIAITPGNARRVTATVIGGIILLAVATWAFDAMGSFLFLLLLAWLLSIALEPVVLWLSKRGMRRGLATGLSMLAMVLGFVGLAEMFGQVFVSQLSELGAQLPAAITSAINWVNSSFGTSFDLSQIQRALVLTPDKLGELAGKYGGGIIGIFGSVLTFLFDALTILVFTYYFSADSPRLRQTIGSWLPQRYQRVFITVWTISVEKTGGYVVSKVVLATLSSIFHAAFFWFIDVPFWLPLGVFAGIVGQFIPTIGTYIGVALPALFALLDRPVNALWIAAFATVYQQLENYVFTPRISRRTMDVHPAVALGSVIAGAALFGPIGALIGIPIAAVALAIVDTFSKRHELVPELADLEVPENQGPENQGPENEGPENQGPENQGPENQGPEELEPEDRAADSQSPGPRVPDRQTPARQEQVVAGSEDLEHLDERTDERPAGERPVG</sequence>
<feature type="transmembrane region" description="Helical" evidence="9">
    <location>
        <begin position="181"/>
        <end position="209"/>
    </location>
</feature>
<dbReference type="PANTHER" id="PTHR21716">
    <property type="entry name" value="TRANSMEMBRANE PROTEIN"/>
    <property type="match status" value="1"/>
</dbReference>
<accession>A0ABN2RGT5</accession>
<feature type="transmembrane region" description="Helical" evidence="9">
    <location>
        <begin position="74"/>
        <end position="95"/>
    </location>
</feature>
<feature type="compositionally biased region" description="Low complexity" evidence="8">
    <location>
        <begin position="394"/>
        <end position="422"/>
    </location>
</feature>
<dbReference type="InterPro" id="IPR002549">
    <property type="entry name" value="AI-2E-like"/>
</dbReference>
<dbReference type="PANTHER" id="PTHR21716:SF53">
    <property type="entry name" value="PERMEASE PERM-RELATED"/>
    <property type="match status" value="1"/>
</dbReference>
<keyword evidence="5 9" id="KW-0812">Transmembrane</keyword>
<gene>
    <name evidence="10" type="ORF">GCM10009817_05710</name>
</gene>
<keyword evidence="3" id="KW-0813">Transport</keyword>
<dbReference type="RefSeq" id="WP_344058224.1">
    <property type="nucleotide sequence ID" value="NZ_BAAAPU010000003.1"/>
</dbReference>
<name>A0ABN2RGT5_9MICO</name>
<feature type="transmembrane region" description="Helical" evidence="9">
    <location>
        <begin position="247"/>
        <end position="268"/>
    </location>
</feature>
<evidence type="ECO:0000256" key="6">
    <source>
        <dbReference type="ARBA" id="ARBA00022989"/>
    </source>
</evidence>
<feature type="transmembrane region" description="Helical" evidence="9">
    <location>
        <begin position="349"/>
        <end position="375"/>
    </location>
</feature>
<feature type="region of interest" description="Disordered" evidence="8">
    <location>
        <begin position="1"/>
        <end position="27"/>
    </location>
</feature>
<evidence type="ECO:0000256" key="4">
    <source>
        <dbReference type="ARBA" id="ARBA00022475"/>
    </source>
</evidence>
<dbReference type="Pfam" id="PF01594">
    <property type="entry name" value="AI-2E_transport"/>
    <property type="match status" value="1"/>
</dbReference>
<comment type="subcellular location">
    <subcellularLocation>
        <location evidence="1">Cell membrane</location>
        <topology evidence="1">Multi-pass membrane protein</topology>
    </subcellularLocation>
</comment>
<evidence type="ECO:0000256" key="8">
    <source>
        <dbReference type="SAM" id="MobiDB-lite"/>
    </source>
</evidence>
<organism evidence="10 11">
    <name type="scientific">Terrabacter lapilli</name>
    <dbReference type="NCBI Taxonomy" id="436231"/>
    <lineage>
        <taxon>Bacteria</taxon>
        <taxon>Bacillati</taxon>
        <taxon>Actinomycetota</taxon>
        <taxon>Actinomycetes</taxon>
        <taxon>Micrococcales</taxon>
        <taxon>Intrasporangiaceae</taxon>
        <taxon>Terrabacter</taxon>
    </lineage>
</organism>
<keyword evidence="6 9" id="KW-1133">Transmembrane helix</keyword>
<feature type="compositionally biased region" description="Basic and acidic residues" evidence="8">
    <location>
        <begin position="461"/>
        <end position="480"/>
    </location>
</feature>
<feature type="region of interest" description="Disordered" evidence="8">
    <location>
        <begin position="389"/>
        <end position="480"/>
    </location>
</feature>
<dbReference type="EMBL" id="BAAAPU010000003">
    <property type="protein sequence ID" value="GAA1968612.1"/>
    <property type="molecule type" value="Genomic_DNA"/>
</dbReference>
<evidence type="ECO:0000313" key="10">
    <source>
        <dbReference type="EMBL" id="GAA1968612.1"/>
    </source>
</evidence>
<evidence type="ECO:0000256" key="7">
    <source>
        <dbReference type="ARBA" id="ARBA00023136"/>
    </source>
</evidence>